<sequence>MALNNLSAREHCDYPKIIENGQIVVVNNPLMLYSPANSNDCSLMLNTCRDTNFTQNLPELVLDTRYFQYEGQQNMPKPVFDFSRSFEFAHRNRLEENLSVLEVFDNEPDKPEFIDISKLSELSENKASSIDGCDVLELSDDEVIFVKEYKENDDKPEKEHASKAEGPIRRNPVRMVRNKSRDLSKELLFEEDFAFLDVSDEETEDKENKLNVKKSPTVKLPKEWPVNVHERPEYNPVTNNIESFDYTIREIQETASVFKKPKTDAVVPKKPIKKKPVAVRRRTRTPKETKKSPIEELKPLVNTTTDMLKDYFVNSKKHKDLVSTKSDICSFENKLEILKNQAFLFAIVNNLDENEVMEKFKLLNVDTESKS</sequence>
<accession>A0A9N9TH92</accession>
<dbReference type="EMBL" id="OU900104">
    <property type="protein sequence ID" value="CAG9855946.1"/>
    <property type="molecule type" value="Genomic_DNA"/>
</dbReference>
<reference evidence="2" key="1">
    <citation type="submission" date="2022-01" db="EMBL/GenBank/DDBJ databases">
        <authorList>
            <person name="King R."/>
        </authorList>
    </citation>
    <scope>NUCLEOTIDE SEQUENCE</scope>
</reference>
<dbReference type="Proteomes" id="UP001153712">
    <property type="component" value="Chromosome 11"/>
</dbReference>
<dbReference type="OrthoDB" id="6751657at2759"/>
<organism evidence="2 3">
    <name type="scientific">Phyllotreta striolata</name>
    <name type="common">Striped flea beetle</name>
    <name type="synonym">Crioceris striolata</name>
    <dbReference type="NCBI Taxonomy" id="444603"/>
    <lineage>
        <taxon>Eukaryota</taxon>
        <taxon>Metazoa</taxon>
        <taxon>Ecdysozoa</taxon>
        <taxon>Arthropoda</taxon>
        <taxon>Hexapoda</taxon>
        <taxon>Insecta</taxon>
        <taxon>Pterygota</taxon>
        <taxon>Neoptera</taxon>
        <taxon>Endopterygota</taxon>
        <taxon>Coleoptera</taxon>
        <taxon>Polyphaga</taxon>
        <taxon>Cucujiformia</taxon>
        <taxon>Chrysomeloidea</taxon>
        <taxon>Chrysomelidae</taxon>
        <taxon>Galerucinae</taxon>
        <taxon>Alticini</taxon>
        <taxon>Phyllotreta</taxon>
    </lineage>
</organism>
<dbReference type="AlphaFoldDB" id="A0A9N9TH92"/>
<keyword evidence="3" id="KW-1185">Reference proteome</keyword>
<feature type="compositionally biased region" description="Basic residues" evidence="1">
    <location>
        <begin position="273"/>
        <end position="284"/>
    </location>
</feature>
<evidence type="ECO:0000313" key="2">
    <source>
        <dbReference type="EMBL" id="CAG9855946.1"/>
    </source>
</evidence>
<protein>
    <submittedName>
        <fullName evidence="2">Uncharacterized protein</fullName>
    </submittedName>
</protein>
<gene>
    <name evidence="2" type="ORF">PHYEVI_LOCUS2380</name>
</gene>
<evidence type="ECO:0000313" key="3">
    <source>
        <dbReference type="Proteomes" id="UP001153712"/>
    </source>
</evidence>
<name>A0A9N9TH92_PHYSR</name>
<proteinExistence type="predicted"/>
<evidence type="ECO:0000256" key="1">
    <source>
        <dbReference type="SAM" id="MobiDB-lite"/>
    </source>
</evidence>
<feature type="region of interest" description="Disordered" evidence="1">
    <location>
        <begin position="273"/>
        <end position="292"/>
    </location>
</feature>